<evidence type="ECO:0000313" key="3">
    <source>
        <dbReference type="Proteomes" id="UP000823561"/>
    </source>
</evidence>
<proteinExistence type="predicted"/>
<sequence>MDASHAGLGAVLSQEKDGIRRPIAFSSRGLQPSERNMSNYSAMKLKLLAVKWAIMEKKLQVSPGQQVHRVH</sequence>
<accession>A0AAV6H2T8</accession>
<dbReference type="InterPro" id="IPR041577">
    <property type="entry name" value="RT_RNaseH_2"/>
</dbReference>
<protein>
    <recommendedName>
        <fullName evidence="1">Reverse transcriptase/retrotransposon-derived protein RNase H-like domain-containing protein</fullName>
    </recommendedName>
</protein>
<dbReference type="InterPro" id="IPR043502">
    <property type="entry name" value="DNA/RNA_pol_sf"/>
</dbReference>
<name>A0AAV6H2T8_9TELE</name>
<dbReference type="Pfam" id="PF17919">
    <property type="entry name" value="RT_RNaseH_2"/>
    <property type="match status" value="1"/>
</dbReference>
<evidence type="ECO:0000313" key="2">
    <source>
        <dbReference type="EMBL" id="KAG5281658.1"/>
    </source>
</evidence>
<comment type="caution">
    <text evidence="2">The sequence shown here is derived from an EMBL/GenBank/DDBJ whole genome shotgun (WGS) entry which is preliminary data.</text>
</comment>
<dbReference type="AlphaFoldDB" id="A0AAV6H2T8"/>
<dbReference type="FunFam" id="3.10.20.370:FF:000001">
    <property type="entry name" value="Retrovirus-related Pol polyprotein from transposon 17.6-like protein"/>
    <property type="match status" value="1"/>
</dbReference>
<dbReference type="EMBL" id="JADWDJ010000004">
    <property type="protein sequence ID" value="KAG5281658.1"/>
    <property type="molecule type" value="Genomic_DNA"/>
</dbReference>
<feature type="domain" description="Reverse transcriptase/retrotransposon-derived protein RNase H-like" evidence="1">
    <location>
        <begin position="1"/>
        <end position="55"/>
    </location>
</feature>
<dbReference type="SUPFAM" id="SSF56672">
    <property type="entry name" value="DNA/RNA polymerases"/>
    <property type="match status" value="1"/>
</dbReference>
<gene>
    <name evidence="2" type="ORF">AALO_G00047360</name>
</gene>
<reference evidence="2" key="1">
    <citation type="submission" date="2020-10" db="EMBL/GenBank/DDBJ databases">
        <title>Chromosome-scale genome assembly of the Allis shad, Alosa alosa.</title>
        <authorList>
            <person name="Margot Z."/>
            <person name="Christophe K."/>
            <person name="Cabau C."/>
            <person name="Louis A."/>
            <person name="Berthelot C."/>
            <person name="Parey E."/>
            <person name="Roest Crollius H."/>
            <person name="Montfort J."/>
            <person name="Robinson-Rechavi M."/>
            <person name="Bucao C."/>
            <person name="Bouchez O."/>
            <person name="Gislard M."/>
            <person name="Lluch J."/>
            <person name="Milhes M."/>
            <person name="Lampietro C."/>
            <person name="Lopez Roques C."/>
            <person name="Donnadieu C."/>
            <person name="Braasch I."/>
            <person name="Desvignes T."/>
            <person name="Postlethwait J."/>
            <person name="Bobe J."/>
            <person name="Guiguen Y."/>
        </authorList>
    </citation>
    <scope>NUCLEOTIDE SEQUENCE</scope>
    <source>
        <strain evidence="2">M-15738</strain>
        <tissue evidence="2">Blood</tissue>
    </source>
</reference>
<dbReference type="Proteomes" id="UP000823561">
    <property type="component" value="Chromosome 4"/>
</dbReference>
<dbReference type="Gene3D" id="3.10.20.370">
    <property type="match status" value="1"/>
</dbReference>
<evidence type="ECO:0000259" key="1">
    <source>
        <dbReference type="Pfam" id="PF17919"/>
    </source>
</evidence>
<organism evidence="2 3">
    <name type="scientific">Alosa alosa</name>
    <name type="common">allis shad</name>
    <dbReference type="NCBI Taxonomy" id="278164"/>
    <lineage>
        <taxon>Eukaryota</taxon>
        <taxon>Metazoa</taxon>
        <taxon>Chordata</taxon>
        <taxon>Craniata</taxon>
        <taxon>Vertebrata</taxon>
        <taxon>Euteleostomi</taxon>
        <taxon>Actinopterygii</taxon>
        <taxon>Neopterygii</taxon>
        <taxon>Teleostei</taxon>
        <taxon>Clupei</taxon>
        <taxon>Clupeiformes</taxon>
        <taxon>Clupeoidei</taxon>
        <taxon>Clupeidae</taxon>
        <taxon>Alosa</taxon>
    </lineage>
</organism>
<keyword evidence="3" id="KW-1185">Reference proteome</keyword>